<accession>A0ABX0DQP2</accession>
<gene>
    <name evidence="2" type="ORF">G6048_13095</name>
</gene>
<comment type="caution">
    <text evidence="2">The sequence shown here is derived from an EMBL/GenBank/DDBJ whole genome shotgun (WGS) entry which is preliminary data.</text>
</comment>
<evidence type="ECO:0000313" key="3">
    <source>
        <dbReference type="Proteomes" id="UP001518140"/>
    </source>
</evidence>
<protein>
    <submittedName>
        <fullName evidence="2">Uncharacterized protein</fullName>
    </submittedName>
</protein>
<keyword evidence="3" id="KW-1185">Reference proteome</keyword>
<dbReference type="InterPro" id="IPR045729">
    <property type="entry name" value="DUF6083"/>
</dbReference>
<dbReference type="Pfam" id="PF19561">
    <property type="entry name" value="DUF6083"/>
    <property type="match status" value="1"/>
</dbReference>
<organism evidence="2 3">
    <name type="scientific">Streptomyces ureilyticus</name>
    <dbReference type="NCBI Taxonomy" id="1775131"/>
    <lineage>
        <taxon>Bacteria</taxon>
        <taxon>Bacillati</taxon>
        <taxon>Actinomycetota</taxon>
        <taxon>Actinomycetes</taxon>
        <taxon>Kitasatosporales</taxon>
        <taxon>Streptomycetaceae</taxon>
        <taxon>Streptomyces</taxon>
    </lineage>
</organism>
<evidence type="ECO:0000313" key="2">
    <source>
        <dbReference type="EMBL" id="NGO43064.1"/>
    </source>
</evidence>
<name>A0ABX0DQP2_9ACTN</name>
<sequence>MCPNSASAPCHWDGSSRATRPRRPLRVAATSPSRLLRTGQSSRCRACGNHIDFYQRADQRPIALHPAELAAAHVPASCRWHLSSGIAHPHGDGSAWCRIPHAVLCPSRTPTARLTAHVQEMRRQLGVRSRRLIDSGAFTPSTPAAPEPAAGSARPARPVMQLLLGRYLADRPVEDIRCVAQTRHRRRCPLPVLAPDAPKGVWALLPASPQRGQLTLPAGLMALYDLSRLPYAEQLRWRTQRCPAHAAAPNAADLALAGWQVFDPLLHAAHIRTRLPRDPGGEA</sequence>
<dbReference type="RefSeq" id="WP_165339679.1">
    <property type="nucleotide sequence ID" value="NZ_JAAKZX010000032.1"/>
</dbReference>
<dbReference type="EMBL" id="JAAKZX010000032">
    <property type="protein sequence ID" value="NGO43064.1"/>
    <property type="molecule type" value="Genomic_DNA"/>
</dbReference>
<feature type="region of interest" description="Disordered" evidence="1">
    <location>
        <begin position="1"/>
        <end position="23"/>
    </location>
</feature>
<dbReference type="Proteomes" id="UP001518140">
    <property type="component" value="Unassembled WGS sequence"/>
</dbReference>
<evidence type="ECO:0000256" key="1">
    <source>
        <dbReference type="SAM" id="MobiDB-lite"/>
    </source>
</evidence>
<proteinExistence type="predicted"/>
<reference evidence="2 3" key="1">
    <citation type="submission" date="2020-02" db="EMBL/GenBank/DDBJ databases">
        <title>Whole-genome analyses of novel actinobacteria.</title>
        <authorList>
            <person name="Sahin N."/>
            <person name="Tokatli A."/>
        </authorList>
    </citation>
    <scope>NUCLEOTIDE SEQUENCE [LARGE SCALE GENOMIC DNA]</scope>
    <source>
        <strain evidence="2 3">YC419</strain>
    </source>
</reference>